<comment type="caution">
    <text evidence="7">The sequence shown here is derived from an EMBL/GenBank/DDBJ whole genome shotgun (WGS) entry which is preliminary data.</text>
</comment>
<dbReference type="PATRIC" id="fig|883066.3.peg.1485"/>
<keyword evidence="2" id="KW-0813">Transport</keyword>
<accession>K9EB48</accession>
<dbReference type="GO" id="GO:0055085">
    <property type="term" value="P:transmembrane transport"/>
    <property type="evidence" value="ECO:0007669"/>
    <property type="project" value="UniProtKB-ARBA"/>
</dbReference>
<keyword evidence="8" id="KW-1185">Reference proteome</keyword>
<name>K9EB48_9ACTO</name>
<dbReference type="Gene3D" id="3.40.50.300">
    <property type="entry name" value="P-loop containing nucleotide triphosphate hydrolases"/>
    <property type="match status" value="2"/>
</dbReference>
<dbReference type="GO" id="GO:0016887">
    <property type="term" value="F:ATP hydrolysis activity"/>
    <property type="evidence" value="ECO:0007669"/>
    <property type="project" value="InterPro"/>
</dbReference>
<feature type="compositionally biased region" description="Low complexity" evidence="5">
    <location>
        <begin position="271"/>
        <end position="308"/>
    </location>
</feature>
<feature type="domain" description="ABC transporter" evidence="6">
    <location>
        <begin position="2"/>
        <end position="255"/>
    </location>
</feature>
<dbReference type="InterPro" id="IPR027417">
    <property type="entry name" value="P-loop_NTPase"/>
</dbReference>
<feature type="domain" description="ABC transporter" evidence="6">
    <location>
        <begin position="311"/>
        <end position="540"/>
    </location>
</feature>
<keyword evidence="3" id="KW-0547">Nucleotide-binding</keyword>
<organism evidence="7 8">
    <name type="scientific">Actinobaculum massiliense ACS-171-V-Col2</name>
    <dbReference type="NCBI Taxonomy" id="883066"/>
    <lineage>
        <taxon>Bacteria</taxon>
        <taxon>Bacillati</taxon>
        <taxon>Actinomycetota</taxon>
        <taxon>Actinomycetes</taxon>
        <taxon>Actinomycetales</taxon>
        <taxon>Actinomycetaceae</taxon>
        <taxon>Actinobaculum</taxon>
    </lineage>
</organism>
<dbReference type="HOGENOM" id="CLU_000604_86_2_11"/>
<gene>
    <name evidence="7" type="ORF">HMPREF9233_01421</name>
</gene>
<evidence type="ECO:0000313" key="7">
    <source>
        <dbReference type="EMBL" id="EKU94474.1"/>
    </source>
</evidence>
<dbReference type="InterPro" id="IPR050319">
    <property type="entry name" value="ABC_transp_ATP-bind"/>
</dbReference>
<dbReference type="EMBL" id="AGWL01000008">
    <property type="protein sequence ID" value="EKU94474.1"/>
    <property type="molecule type" value="Genomic_DNA"/>
</dbReference>
<sequence length="541" mass="56665">MIAITDLTITSAAGAVLDAINLQVRGGERVAIVGPSGSGKSTLALSVLGYIAPGLHLASGSVRLSGELSGGFPDAVAVVDAAHHRPKYSTLRKVRRGIGRVDQDPAASLTPTFRVRRLVTEFAGPDVDDAAVQAAMETFGLPATEEFLRRFPAELSGGQRRRVALARTLMKRPQLLILDEPTSGLDPQTTAKVLELVQILVARLNCTVLTITHQLEIIPAVADRVVRLEAGRITSDVLVPAGGGLGVGPDEVPGNEPGEAQGRAAGGDVPGGDVAVSSGSAEGVKATRQGSGSQRGSGSRKASSSSKTPLLTVRSLSAGAPTLAEPVVRDLSFELSAHEALAITGRSGAGKTTIARTLLGLWPRFGGEVVFDGTALPARLEAWPRSLRGALGWVTQDPVTAVNPALTLGVSMHRAEARARGIFARANGHADQRGKDGVENDGASLSADEAARLVGLPEDWSQRYPRQLSGGQIQRFALARALAVNRRLIILDEVTSSLDPATRDSLCEVLLRIKDHAALLVITHDPEVVRAVCEREIILAP</sequence>
<evidence type="ECO:0000256" key="1">
    <source>
        <dbReference type="ARBA" id="ARBA00005417"/>
    </source>
</evidence>
<feature type="region of interest" description="Disordered" evidence="5">
    <location>
        <begin position="244"/>
        <end position="310"/>
    </location>
</feature>
<evidence type="ECO:0000313" key="8">
    <source>
        <dbReference type="Proteomes" id="UP000009888"/>
    </source>
</evidence>
<evidence type="ECO:0000256" key="3">
    <source>
        <dbReference type="ARBA" id="ARBA00022741"/>
    </source>
</evidence>
<proteinExistence type="inferred from homology"/>
<protein>
    <recommendedName>
        <fullName evidence="6">ABC transporter domain-containing protein</fullName>
    </recommendedName>
</protein>
<dbReference type="AlphaFoldDB" id="K9EB48"/>
<dbReference type="SUPFAM" id="SSF52540">
    <property type="entry name" value="P-loop containing nucleoside triphosphate hydrolases"/>
    <property type="match status" value="2"/>
</dbReference>
<dbReference type="Proteomes" id="UP000009888">
    <property type="component" value="Unassembled WGS sequence"/>
</dbReference>
<dbReference type="GO" id="GO:0005524">
    <property type="term" value="F:ATP binding"/>
    <property type="evidence" value="ECO:0007669"/>
    <property type="project" value="UniProtKB-KW"/>
</dbReference>
<evidence type="ECO:0000256" key="2">
    <source>
        <dbReference type="ARBA" id="ARBA00022448"/>
    </source>
</evidence>
<evidence type="ECO:0000259" key="6">
    <source>
        <dbReference type="PROSITE" id="PS50893"/>
    </source>
</evidence>
<dbReference type="STRING" id="202789.GCA_001457435_00689"/>
<dbReference type="Pfam" id="PF00005">
    <property type="entry name" value="ABC_tran"/>
    <property type="match status" value="2"/>
</dbReference>
<keyword evidence="4" id="KW-0067">ATP-binding</keyword>
<dbReference type="InterPro" id="IPR003593">
    <property type="entry name" value="AAA+_ATPase"/>
</dbReference>
<comment type="similarity">
    <text evidence="1">Belongs to the ABC transporter superfamily.</text>
</comment>
<dbReference type="SMART" id="SM00382">
    <property type="entry name" value="AAA"/>
    <property type="match status" value="2"/>
</dbReference>
<dbReference type="RefSeq" id="WP_007001626.1">
    <property type="nucleotide sequence ID" value="NZ_JH992956.1"/>
</dbReference>
<dbReference type="InterPro" id="IPR017871">
    <property type="entry name" value="ABC_transporter-like_CS"/>
</dbReference>
<evidence type="ECO:0000256" key="5">
    <source>
        <dbReference type="SAM" id="MobiDB-lite"/>
    </source>
</evidence>
<evidence type="ECO:0000256" key="4">
    <source>
        <dbReference type="ARBA" id="ARBA00022840"/>
    </source>
</evidence>
<dbReference type="PROSITE" id="PS50893">
    <property type="entry name" value="ABC_TRANSPORTER_2"/>
    <property type="match status" value="2"/>
</dbReference>
<dbReference type="InterPro" id="IPR003439">
    <property type="entry name" value="ABC_transporter-like_ATP-bd"/>
</dbReference>
<dbReference type="PANTHER" id="PTHR43776:SF7">
    <property type="entry name" value="D,D-DIPEPTIDE TRANSPORT ATP-BINDING PROTEIN DDPF-RELATED"/>
    <property type="match status" value="1"/>
</dbReference>
<dbReference type="eggNOG" id="COG4172">
    <property type="taxonomic scope" value="Bacteria"/>
</dbReference>
<dbReference type="PANTHER" id="PTHR43776">
    <property type="entry name" value="TRANSPORT ATP-BINDING PROTEIN"/>
    <property type="match status" value="1"/>
</dbReference>
<reference evidence="7 8" key="1">
    <citation type="submission" date="2012-09" db="EMBL/GenBank/DDBJ databases">
        <title>The Genome Sequence of Actinobaculum massiliae ACS-171-V-COL2.</title>
        <authorList>
            <consortium name="The Broad Institute Genome Sequencing Platform"/>
            <person name="Earl A."/>
            <person name="Ward D."/>
            <person name="Feldgarden M."/>
            <person name="Gevers D."/>
            <person name="Saerens B."/>
            <person name="Vaneechoutte M."/>
            <person name="Walker B."/>
            <person name="Young S.K."/>
            <person name="Zeng Q."/>
            <person name="Gargeya S."/>
            <person name="Fitzgerald M."/>
            <person name="Haas B."/>
            <person name="Abouelleil A."/>
            <person name="Alvarado L."/>
            <person name="Arachchi H.M."/>
            <person name="Berlin A."/>
            <person name="Chapman S.B."/>
            <person name="Goldberg J."/>
            <person name="Griggs A."/>
            <person name="Gujja S."/>
            <person name="Hansen M."/>
            <person name="Howarth C."/>
            <person name="Imamovic A."/>
            <person name="Larimer J."/>
            <person name="McCowen C."/>
            <person name="Montmayeur A."/>
            <person name="Murphy C."/>
            <person name="Neiman D."/>
            <person name="Pearson M."/>
            <person name="Priest M."/>
            <person name="Roberts A."/>
            <person name="Saif S."/>
            <person name="Shea T."/>
            <person name="Sisk P."/>
            <person name="Sykes S."/>
            <person name="Wortman J."/>
            <person name="Nusbaum C."/>
            <person name="Birren B."/>
        </authorList>
    </citation>
    <scope>NUCLEOTIDE SEQUENCE [LARGE SCALE GENOMIC DNA]</scope>
    <source>
        <strain evidence="8">ACS-171-V-Col2</strain>
    </source>
</reference>
<dbReference type="PROSITE" id="PS00211">
    <property type="entry name" value="ABC_TRANSPORTER_1"/>
    <property type="match status" value="2"/>
</dbReference>